<feature type="binding site" evidence="10">
    <location>
        <position position="289"/>
    </location>
    <ligand>
        <name>Zn(2+)</name>
        <dbReference type="ChEBI" id="CHEBI:29105"/>
    </ligand>
</feature>
<evidence type="ECO:0000313" key="15">
    <source>
        <dbReference type="Proteomes" id="UP000640583"/>
    </source>
</evidence>
<evidence type="ECO:0000256" key="11">
    <source>
        <dbReference type="SAM" id="MobiDB-lite"/>
    </source>
</evidence>
<evidence type="ECO:0000259" key="12">
    <source>
        <dbReference type="PROSITE" id="PS50936"/>
    </source>
</evidence>
<dbReference type="GO" id="GO:0003924">
    <property type="term" value="F:GTPase activity"/>
    <property type="evidence" value="ECO:0007669"/>
    <property type="project" value="UniProtKB-UniRule"/>
</dbReference>
<dbReference type="SUPFAM" id="SSF52540">
    <property type="entry name" value="P-loop containing nucleoside triphosphate hydrolases"/>
    <property type="match status" value="1"/>
</dbReference>
<dbReference type="AlphaFoldDB" id="A0A8J7IQN5"/>
<proteinExistence type="inferred from homology"/>
<feature type="binding site" evidence="10">
    <location>
        <begin position="142"/>
        <end position="145"/>
    </location>
    <ligand>
        <name>GTP</name>
        <dbReference type="ChEBI" id="CHEBI:37565"/>
    </ligand>
</feature>
<dbReference type="GO" id="GO:0046872">
    <property type="term" value="F:metal ion binding"/>
    <property type="evidence" value="ECO:0007669"/>
    <property type="project" value="UniProtKB-KW"/>
</dbReference>
<comment type="cofactor">
    <cofactor evidence="10">
        <name>Zn(2+)</name>
        <dbReference type="ChEBI" id="CHEBI:29105"/>
    </cofactor>
    <text evidence="10">Binds 1 zinc ion per subunit.</text>
</comment>
<dbReference type="PROSITE" id="PS51721">
    <property type="entry name" value="G_CP"/>
    <property type="match status" value="1"/>
</dbReference>
<evidence type="ECO:0000256" key="1">
    <source>
        <dbReference type="ARBA" id="ARBA00022490"/>
    </source>
</evidence>
<evidence type="ECO:0000256" key="4">
    <source>
        <dbReference type="ARBA" id="ARBA00022730"/>
    </source>
</evidence>
<dbReference type="EMBL" id="JADCKQ010000005">
    <property type="protein sequence ID" value="MBI1493581.1"/>
    <property type="molecule type" value="Genomic_DNA"/>
</dbReference>
<dbReference type="GO" id="GO:0019843">
    <property type="term" value="F:rRNA binding"/>
    <property type="evidence" value="ECO:0007669"/>
    <property type="project" value="UniProtKB-KW"/>
</dbReference>
<sequence>MSLNTNDLTRYGWTDFFADQLTDDDAVLVPARISEVRRDVVLALSAQGPLELITPPDMSVAELAVGDWVLARSENRVERVLERRSRINRRAAGHDARSQLIAANVDVLFITTSCNADFNAARLERYLVMAASAGCTPVLVLTKADLEDPAPYIAQAQALQPGLAVIALNAHESDAATALFDHWQEGQTAALLGSSGVGKSTLTNALTGADDGGPLTAAIREDDAKGRHTTTTRNLYPALHGRWIIDTPGMRELQLLDAQDGIGAVFSDLEELATQCKFRNCSHAGEPGCAIGAAIASGELDADRLSRWQKLSEEDALNTETVHEARSRGKATTRYQRRTQEEAASRKGKHKKKR</sequence>
<dbReference type="InterPro" id="IPR030378">
    <property type="entry name" value="G_CP_dom"/>
</dbReference>
<evidence type="ECO:0000313" key="14">
    <source>
        <dbReference type="EMBL" id="MBI1493581.1"/>
    </source>
</evidence>
<feature type="compositionally biased region" description="Basic residues" evidence="11">
    <location>
        <begin position="328"/>
        <end position="337"/>
    </location>
</feature>
<dbReference type="HAMAP" id="MF_01820">
    <property type="entry name" value="GTPase_RsgA"/>
    <property type="match status" value="1"/>
</dbReference>
<evidence type="ECO:0000256" key="5">
    <source>
        <dbReference type="ARBA" id="ARBA00022741"/>
    </source>
</evidence>
<dbReference type="PROSITE" id="PS50936">
    <property type="entry name" value="ENGC_GTPASE"/>
    <property type="match status" value="1"/>
</dbReference>
<keyword evidence="8 10" id="KW-0694">RNA-binding</keyword>
<keyword evidence="3 10" id="KW-0479">Metal-binding</keyword>
<evidence type="ECO:0000256" key="9">
    <source>
        <dbReference type="ARBA" id="ARBA00023134"/>
    </source>
</evidence>
<dbReference type="GO" id="GO:0005737">
    <property type="term" value="C:cytoplasm"/>
    <property type="evidence" value="ECO:0007669"/>
    <property type="project" value="UniProtKB-SubCell"/>
</dbReference>
<feature type="binding site" evidence="10">
    <location>
        <position position="276"/>
    </location>
    <ligand>
        <name>Zn(2+)</name>
        <dbReference type="ChEBI" id="CHEBI:29105"/>
    </ligand>
</feature>
<organism evidence="14 15">
    <name type="scientific">Halocynthiibacter styelae</name>
    <dbReference type="NCBI Taxonomy" id="2761955"/>
    <lineage>
        <taxon>Bacteria</taxon>
        <taxon>Pseudomonadati</taxon>
        <taxon>Pseudomonadota</taxon>
        <taxon>Alphaproteobacteria</taxon>
        <taxon>Rhodobacterales</taxon>
        <taxon>Paracoccaceae</taxon>
        <taxon>Halocynthiibacter</taxon>
    </lineage>
</organism>
<comment type="similarity">
    <text evidence="10">Belongs to the TRAFAC class YlqF/YawG GTPase family. RsgA subfamily.</text>
</comment>
<gene>
    <name evidence="10 14" type="primary">rsgA</name>
    <name evidence="14" type="ORF">H1D41_08060</name>
</gene>
<protein>
    <recommendedName>
        <fullName evidence="10">Small ribosomal subunit biogenesis GTPase RsgA</fullName>
        <ecNumber evidence="10">3.6.1.-</ecNumber>
    </recommendedName>
</protein>
<name>A0A8J7IQN5_9RHOB</name>
<feature type="domain" description="CP-type G" evidence="13">
    <location>
        <begin position="97"/>
        <end position="253"/>
    </location>
</feature>
<dbReference type="RefSeq" id="WP_228848420.1">
    <property type="nucleotide sequence ID" value="NZ_JADCKQ010000005.1"/>
</dbReference>
<dbReference type="InterPro" id="IPR027417">
    <property type="entry name" value="P-loop_NTPase"/>
</dbReference>
<comment type="caution">
    <text evidence="14">The sequence shown here is derived from an EMBL/GenBank/DDBJ whole genome shotgun (WGS) entry which is preliminary data.</text>
</comment>
<keyword evidence="4 10" id="KW-0699">rRNA-binding</keyword>
<keyword evidence="1 10" id="KW-0963">Cytoplasm</keyword>
<feature type="binding site" evidence="10">
    <location>
        <position position="281"/>
    </location>
    <ligand>
        <name>Zn(2+)</name>
        <dbReference type="ChEBI" id="CHEBI:29105"/>
    </ligand>
</feature>
<keyword evidence="7 10" id="KW-0862">Zinc</keyword>
<dbReference type="Gene3D" id="1.10.40.50">
    <property type="entry name" value="Probable gtpase engc, domain 3"/>
    <property type="match status" value="1"/>
</dbReference>
<dbReference type="InterPro" id="IPR004881">
    <property type="entry name" value="Ribosome_biogen_GTPase_RsgA"/>
</dbReference>
<keyword evidence="9 10" id="KW-0342">GTP-binding</keyword>
<keyword evidence="5 10" id="KW-0547">Nucleotide-binding</keyword>
<reference evidence="14" key="1">
    <citation type="submission" date="2020-10" db="EMBL/GenBank/DDBJ databases">
        <title>Paenihalocynthiibacter styelae gen. nov., sp. nov., isolated from stalked sea squirt Styela clava.</title>
        <authorList>
            <person name="Kim Y.-O."/>
            <person name="Yoon J.-H."/>
        </authorList>
    </citation>
    <scope>NUCLEOTIDE SEQUENCE</scope>
    <source>
        <strain evidence="14">MYP1-1</strain>
    </source>
</reference>
<evidence type="ECO:0000256" key="6">
    <source>
        <dbReference type="ARBA" id="ARBA00022801"/>
    </source>
</evidence>
<comment type="subcellular location">
    <subcellularLocation>
        <location evidence="10">Cytoplasm</location>
    </subcellularLocation>
</comment>
<keyword evidence="2 10" id="KW-0690">Ribosome biogenesis</keyword>
<dbReference type="GO" id="GO:0005525">
    <property type="term" value="F:GTP binding"/>
    <property type="evidence" value="ECO:0007669"/>
    <property type="project" value="UniProtKB-UniRule"/>
</dbReference>
<keyword evidence="15" id="KW-1185">Reference proteome</keyword>
<feature type="binding site" evidence="10">
    <location>
        <position position="283"/>
    </location>
    <ligand>
        <name>Zn(2+)</name>
        <dbReference type="ChEBI" id="CHEBI:29105"/>
    </ligand>
</feature>
<dbReference type="PANTHER" id="PTHR32120">
    <property type="entry name" value="SMALL RIBOSOMAL SUBUNIT BIOGENESIS GTPASE RSGA"/>
    <property type="match status" value="1"/>
</dbReference>
<dbReference type="InterPro" id="IPR010914">
    <property type="entry name" value="RsgA_GTPase_dom"/>
</dbReference>
<feature type="binding site" evidence="10">
    <location>
        <begin position="193"/>
        <end position="201"/>
    </location>
    <ligand>
        <name>GTP</name>
        <dbReference type="ChEBI" id="CHEBI:37565"/>
    </ligand>
</feature>
<evidence type="ECO:0000256" key="2">
    <source>
        <dbReference type="ARBA" id="ARBA00022517"/>
    </source>
</evidence>
<dbReference type="GO" id="GO:0042274">
    <property type="term" value="P:ribosomal small subunit biogenesis"/>
    <property type="evidence" value="ECO:0007669"/>
    <property type="project" value="UniProtKB-UniRule"/>
</dbReference>
<feature type="domain" description="EngC GTPase" evidence="12">
    <location>
        <begin position="103"/>
        <end position="251"/>
    </location>
</feature>
<keyword evidence="6 10" id="KW-0378">Hydrolase</keyword>
<accession>A0A8J7IQN5</accession>
<dbReference type="EC" id="3.6.1.-" evidence="10"/>
<comment type="subunit">
    <text evidence="10">Monomer. Associates with 30S ribosomal subunit, binds 16S rRNA.</text>
</comment>
<evidence type="ECO:0000256" key="10">
    <source>
        <dbReference type="HAMAP-Rule" id="MF_01820"/>
    </source>
</evidence>
<dbReference type="CDD" id="cd01854">
    <property type="entry name" value="YjeQ_EngC"/>
    <property type="match status" value="1"/>
</dbReference>
<comment type="function">
    <text evidence="10">One of several proteins that assist in the late maturation steps of the functional core of the 30S ribosomal subunit. Helps release RbfA from mature subunits. May play a role in the assembly of ribosomal proteins into the subunit. Circularly permuted GTPase that catalyzes slow GTP hydrolysis, GTPase activity is stimulated by the 30S ribosomal subunit.</text>
</comment>
<dbReference type="Proteomes" id="UP000640583">
    <property type="component" value="Unassembled WGS sequence"/>
</dbReference>
<evidence type="ECO:0000256" key="3">
    <source>
        <dbReference type="ARBA" id="ARBA00022723"/>
    </source>
</evidence>
<evidence type="ECO:0000256" key="7">
    <source>
        <dbReference type="ARBA" id="ARBA00022833"/>
    </source>
</evidence>
<feature type="region of interest" description="Disordered" evidence="11">
    <location>
        <begin position="318"/>
        <end position="354"/>
    </location>
</feature>
<dbReference type="Pfam" id="PF03193">
    <property type="entry name" value="RsgA_GTPase"/>
    <property type="match status" value="1"/>
</dbReference>
<evidence type="ECO:0000259" key="13">
    <source>
        <dbReference type="PROSITE" id="PS51721"/>
    </source>
</evidence>
<dbReference type="NCBIfam" id="TIGR00157">
    <property type="entry name" value="ribosome small subunit-dependent GTPase A"/>
    <property type="match status" value="1"/>
</dbReference>
<dbReference type="Gene3D" id="3.40.50.300">
    <property type="entry name" value="P-loop containing nucleotide triphosphate hydrolases"/>
    <property type="match status" value="1"/>
</dbReference>
<evidence type="ECO:0000256" key="8">
    <source>
        <dbReference type="ARBA" id="ARBA00022884"/>
    </source>
</evidence>
<dbReference type="PANTHER" id="PTHR32120:SF10">
    <property type="entry name" value="SMALL RIBOSOMAL SUBUNIT BIOGENESIS GTPASE RSGA"/>
    <property type="match status" value="1"/>
</dbReference>